<reference evidence="1" key="1">
    <citation type="journal article" date="2023" name="Science">
        <title>Genome structures resolve the early diversification of teleost fishes.</title>
        <authorList>
            <person name="Parey E."/>
            <person name="Louis A."/>
            <person name="Montfort J."/>
            <person name="Bouchez O."/>
            <person name="Roques C."/>
            <person name="Iampietro C."/>
            <person name="Lluch J."/>
            <person name="Castinel A."/>
            <person name="Donnadieu C."/>
            <person name="Desvignes T."/>
            <person name="Floi Bucao C."/>
            <person name="Jouanno E."/>
            <person name="Wen M."/>
            <person name="Mejri S."/>
            <person name="Dirks R."/>
            <person name="Jansen H."/>
            <person name="Henkel C."/>
            <person name="Chen W.J."/>
            <person name="Zahm M."/>
            <person name="Cabau C."/>
            <person name="Klopp C."/>
            <person name="Thompson A.W."/>
            <person name="Robinson-Rechavi M."/>
            <person name="Braasch I."/>
            <person name="Lecointre G."/>
            <person name="Bobe J."/>
            <person name="Postlethwait J.H."/>
            <person name="Berthelot C."/>
            <person name="Roest Crollius H."/>
            <person name="Guiguen Y."/>
        </authorList>
    </citation>
    <scope>NUCLEOTIDE SEQUENCE</scope>
    <source>
        <strain evidence="1">WJC10195</strain>
    </source>
</reference>
<accession>A0A9Q1IC48</accession>
<dbReference type="Proteomes" id="UP001152622">
    <property type="component" value="Chromosome 21"/>
</dbReference>
<comment type="caution">
    <text evidence="1">The sequence shown here is derived from an EMBL/GenBank/DDBJ whole genome shotgun (WGS) entry which is preliminary data.</text>
</comment>
<dbReference type="EMBL" id="JAINUF010000021">
    <property type="protein sequence ID" value="KAJ8334202.1"/>
    <property type="molecule type" value="Genomic_DNA"/>
</dbReference>
<protein>
    <submittedName>
        <fullName evidence="1">Uncharacterized protein</fullName>
    </submittedName>
</protein>
<evidence type="ECO:0000313" key="2">
    <source>
        <dbReference type="Proteomes" id="UP001152622"/>
    </source>
</evidence>
<evidence type="ECO:0000313" key="1">
    <source>
        <dbReference type="EMBL" id="KAJ8334202.1"/>
    </source>
</evidence>
<organism evidence="1 2">
    <name type="scientific">Synaphobranchus kaupii</name>
    <name type="common">Kaup's arrowtooth eel</name>
    <dbReference type="NCBI Taxonomy" id="118154"/>
    <lineage>
        <taxon>Eukaryota</taxon>
        <taxon>Metazoa</taxon>
        <taxon>Chordata</taxon>
        <taxon>Craniata</taxon>
        <taxon>Vertebrata</taxon>
        <taxon>Euteleostomi</taxon>
        <taxon>Actinopterygii</taxon>
        <taxon>Neopterygii</taxon>
        <taxon>Teleostei</taxon>
        <taxon>Anguilliformes</taxon>
        <taxon>Synaphobranchidae</taxon>
        <taxon>Synaphobranchus</taxon>
    </lineage>
</organism>
<name>A0A9Q1IC48_SYNKA</name>
<gene>
    <name evidence="1" type="ORF">SKAU_G00398410</name>
</gene>
<dbReference type="AlphaFoldDB" id="A0A9Q1IC48"/>
<proteinExistence type="predicted"/>
<sequence>MASILNQVTRGYVGSAPADEAPQQAAGRALARGGWWVGGGGHPRLRLGSRCGAGGSSEARLAGCPSGPGLRSLCRSLAPLPCRIQRKTTSGVDRIASAPRAGSKSVRAVWRLLQGGDGVRETERS</sequence>
<keyword evidence="2" id="KW-1185">Reference proteome</keyword>